<keyword evidence="3" id="KW-0663">Pyridoxal phosphate</keyword>
<evidence type="ECO:0000313" key="7">
    <source>
        <dbReference type="Proteomes" id="UP001141619"/>
    </source>
</evidence>
<organism evidence="6 7">
    <name type="scientific">Govanella unica</name>
    <dbReference type="NCBI Taxonomy" id="2975056"/>
    <lineage>
        <taxon>Bacteria</taxon>
        <taxon>Pseudomonadati</taxon>
        <taxon>Pseudomonadota</taxon>
        <taxon>Alphaproteobacteria</taxon>
        <taxon>Emcibacterales</taxon>
        <taxon>Govanellaceae</taxon>
        <taxon>Govanella</taxon>
    </lineage>
</organism>
<dbReference type="Proteomes" id="UP001141619">
    <property type="component" value="Unassembled WGS sequence"/>
</dbReference>
<feature type="domain" description="Tryptophan synthase beta chain-like PALP" evidence="5">
    <location>
        <begin position="23"/>
        <end position="313"/>
    </location>
</feature>
<dbReference type="SUPFAM" id="SSF53686">
    <property type="entry name" value="Tryptophan synthase beta subunit-like PLP-dependent enzymes"/>
    <property type="match status" value="1"/>
</dbReference>
<dbReference type="InterPro" id="IPR001926">
    <property type="entry name" value="TrpB-like_PALP"/>
</dbReference>
<accession>A0A9X3TYT6</accession>
<reference evidence="6" key="2">
    <citation type="journal article" date="2023" name="Syst. Appl. Microbiol.">
        <title>Govania unica gen. nov., sp. nov., a rare biosphere bacterium that represents a novel family in the class Alphaproteobacteria.</title>
        <authorList>
            <person name="Vandamme P."/>
            <person name="Peeters C."/>
            <person name="Hettiarachchi A."/>
            <person name="Cnockaert M."/>
            <person name="Carlier A."/>
        </authorList>
    </citation>
    <scope>NUCLEOTIDE SEQUENCE</scope>
    <source>
        <strain evidence="6">LMG 31809</strain>
    </source>
</reference>
<dbReference type="GO" id="GO:0006565">
    <property type="term" value="P:L-serine catabolic process"/>
    <property type="evidence" value="ECO:0007669"/>
    <property type="project" value="TreeGrafter"/>
</dbReference>
<gene>
    <name evidence="6" type="ORF">NYP16_09735</name>
</gene>
<dbReference type="Gene3D" id="3.40.50.1100">
    <property type="match status" value="2"/>
</dbReference>
<dbReference type="FunFam" id="3.40.50.1100:FF:000005">
    <property type="entry name" value="Threonine dehydratase catabolic"/>
    <property type="match status" value="1"/>
</dbReference>
<sequence>MMSDLVIPTLDDMRAAARTLAPHIAATPVHHWIGPELERRIAPGTQVFLKLELFQRTGTFKIRGALLNLIALDEEARRRGVTAVSAGNHAIAVACAAHSMGVSAKVVMMASANPARVAAARAFGAEVLFAPDGATAFALAAEIAADEGRSFIHPFDGIGVTTGTGTVGLELMSSVPDLDAVLVAVGGGGLPGGVAAAVKQINPKCAVYGVEAYGNDVMYRSFAAGSPQKQDKSTTICDSLSPPAVTPGSYALCQHFIDEIVRVEDDAICAALAVLFREMKLAVEPAGAAATAALFGPLRDRLAGKRVGVIVCGANIDADGFYEFLKRGEAVPGMQ</sequence>
<evidence type="ECO:0000256" key="3">
    <source>
        <dbReference type="ARBA" id="ARBA00022898"/>
    </source>
</evidence>
<evidence type="ECO:0000259" key="5">
    <source>
        <dbReference type="Pfam" id="PF00291"/>
    </source>
</evidence>
<dbReference type="GO" id="GO:0009097">
    <property type="term" value="P:isoleucine biosynthetic process"/>
    <property type="evidence" value="ECO:0007669"/>
    <property type="project" value="TreeGrafter"/>
</dbReference>
<keyword evidence="4" id="KW-0456">Lyase</keyword>
<proteinExistence type="inferred from homology"/>
<evidence type="ECO:0000256" key="1">
    <source>
        <dbReference type="ARBA" id="ARBA00001933"/>
    </source>
</evidence>
<evidence type="ECO:0000313" key="6">
    <source>
        <dbReference type="EMBL" id="MDA5194230.1"/>
    </source>
</evidence>
<evidence type="ECO:0000256" key="4">
    <source>
        <dbReference type="ARBA" id="ARBA00023239"/>
    </source>
</evidence>
<dbReference type="InterPro" id="IPR036052">
    <property type="entry name" value="TrpB-like_PALP_sf"/>
</dbReference>
<dbReference type="GO" id="GO:0004794">
    <property type="term" value="F:threonine deaminase activity"/>
    <property type="evidence" value="ECO:0007669"/>
    <property type="project" value="TreeGrafter"/>
</dbReference>
<comment type="cofactor">
    <cofactor evidence="1">
        <name>pyridoxal 5'-phosphate</name>
        <dbReference type="ChEBI" id="CHEBI:597326"/>
    </cofactor>
</comment>
<dbReference type="AlphaFoldDB" id="A0A9X3TYT6"/>
<comment type="caution">
    <text evidence="6">The sequence shown here is derived from an EMBL/GenBank/DDBJ whole genome shotgun (WGS) entry which is preliminary data.</text>
</comment>
<dbReference type="Pfam" id="PF00291">
    <property type="entry name" value="PALP"/>
    <property type="match status" value="1"/>
</dbReference>
<dbReference type="PANTHER" id="PTHR48078">
    <property type="entry name" value="THREONINE DEHYDRATASE, MITOCHONDRIAL-RELATED"/>
    <property type="match status" value="1"/>
</dbReference>
<comment type="similarity">
    <text evidence="2">Belongs to the serine/threonine dehydratase family.</text>
</comment>
<dbReference type="EMBL" id="JANWOI010000003">
    <property type="protein sequence ID" value="MDA5194230.1"/>
    <property type="molecule type" value="Genomic_DNA"/>
</dbReference>
<dbReference type="InterPro" id="IPR050147">
    <property type="entry name" value="Ser/Thr_Dehydratase"/>
</dbReference>
<reference evidence="6" key="1">
    <citation type="submission" date="2022-08" db="EMBL/GenBank/DDBJ databases">
        <authorList>
            <person name="Vandamme P."/>
            <person name="Hettiarachchi A."/>
            <person name="Peeters C."/>
            <person name="Cnockaert M."/>
            <person name="Carlier A."/>
        </authorList>
    </citation>
    <scope>NUCLEOTIDE SEQUENCE</scope>
    <source>
        <strain evidence="6">LMG 31809</strain>
    </source>
</reference>
<dbReference type="GO" id="GO:0006567">
    <property type="term" value="P:L-threonine catabolic process"/>
    <property type="evidence" value="ECO:0007669"/>
    <property type="project" value="TreeGrafter"/>
</dbReference>
<dbReference type="PANTHER" id="PTHR48078:SF6">
    <property type="entry name" value="L-THREONINE DEHYDRATASE CATABOLIC TDCB"/>
    <property type="match status" value="1"/>
</dbReference>
<dbReference type="GO" id="GO:0003941">
    <property type="term" value="F:L-serine ammonia-lyase activity"/>
    <property type="evidence" value="ECO:0007669"/>
    <property type="project" value="TreeGrafter"/>
</dbReference>
<dbReference type="RefSeq" id="WP_274943934.1">
    <property type="nucleotide sequence ID" value="NZ_JANWOI010000003.1"/>
</dbReference>
<keyword evidence="7" id="KW-1185">Reference proteome</keyword>
<name>A0A9X3TYT6_9PROT</name>
<protein>
    <submittedName>
        <fullName evidence="6">Pyridoxal-phosphate dependent enzyme</fullName>
    </submittedName>
</protein>
<evidence type="ECO:0000256" key="2">
    <source>
        <dbReference type="ARBA" id="ARBA00010869"/>
    </source>
</evidence>